<organism evidence="9 12">
    <name type="scientific">Lactobacillus selangorensis</name>
    <dbReference type="NCBI Taxonomy" id="81857"/>
    <lineage>
        <taxon>Bacteria</taxon>
        <taxon>Bacillati</taxon>
        <taxon>Bacillota</taxon>
        <taxon>Bacilli</taxon>
        <taxon>Lactobacillales</taxon>
        <taxon>Lactobacillaceae</taxon>
        <taxon>Lactobacillus</taxon>
    </lineage>
</organism>
<evidence type="ECO:0000256" key="2">
    <source>
        <dbReference type="ARBA" id="ARBA00022448"/>
    </source>
</evidence>
<keyword evidence="2" id="KW-0813">Transport</keyword>
<feature type="transmembrane region" description="Helical" evidence="7">
    <location>
        <begin position="382"/>
        <end position="400"/>
    </location>
</feature>
<keyword evidence="3" id="KW-1003">Cell membrane</keyword>
<dbReference type="InterPro" id="IPR036259">
    <property type="entry name" value="MFS_trans_sf"/>
</dbReference>
<feature type="transmembrane region" description="Helical" evidence="7">
    <location>
        <begin position="260"/>
        <end position="280"/>
    </location>
</feature>
<dbReference type="InterPro" id="IPR020846">
    <property type="entry name" value="MFS_dom"/>
</dbReference>
<dbReference type="Proteomes" id="UP000051751">
    <property type="component" value="Unassembled WGS sequence"/>
</dbReference>
<dbReference type="Proteomes" id="UP000051645">
    <property type="component" value="Unassembled WGS sequence"/>
</dbReference>
<evidence type="ECO:0000256" key="3">
    <source>
        <dbReference type="ARBA" id="ARBA00022475"/>
    </source>
</evidence>
<feature type="transmembrane region" description="Helical" evidence="7">
    <location>
        <begin position="20"/>
        <end position="43"/>
    </location>
</feature>
<comment type="subcellular location">
    <subcellularLocation>
        <location evidence="1">Cell membrane</location>
        <topology evidence="1">Multi-pass membrane protein</topology>
    </subcellularLocation>
</comment>
<keyword evidence="5 7" id="KW-1133">Transmembrane helix</keyword>
<dbReference type="Gene3D" id="1.20.1250.20">
    <property type="entry name" value="MFS general substrate transporter like domains"/>
    <property type="match status" value="1"/>
</dbReference>
<keyword evidence="11" id="KW-1185">Reference proteome</keyword>
<feature type="transmembrane region" description="Helical" evidence="7">
    <location>
        <begin position="292"/>
        <end position="311"/>
    </location>
</feature>
<evidence type="ECO:0000256" key="4">
    <source>
        <dbReference type="ARBA" id="ARBA00022692"/>
    </source>
</evidence>
<evidence type="ECO:0000259" key="8">
    <source>
        <dbReference type="PROSITE" id="PS50850"/>
    </source>
</evidence>
<feature type="transmembrane region" description="Helical" evidence="7">
    <location>
        <begin position="55"/>
        <end position="76"/>
    </location>
</feature>
<dbReference type="InterPro" id="IPR001958">
    <property type="entry name" value="Tet-R_TetA/multi-R_MdtG-like"/>
</dbReference>
<comment type="caution">
    <text evidence="9">The sequence shown here is derived from an EMBL/GenBank/DDBJ whole genome shotgun (WGS) entry which is preliminary data.</text>
</comment>
<protein>
    <submittedName>
        <fullName evidence="9">Major facilitator superfamily protein</fullName>
    </submittedName>
</protein>
<sequence length="414" mass="45545">MDSANNKQPDQEQWKRNLRVLWFGTFLFGLAFSEIMPFLSLYIRDLGHYSKGMLSIYSGLAFGATYVVSAIVSPMWGTLADRTGRKPMLLRASLGMGIIIALMGLVTNVWELIGLRALEGLVSGFVSNAQALIATQVPARQSGKALGTLQTGTVGGMLFGPLIGGALAQFVGYRPVFFITGFLILIVFFIVLFEVKEDFAPVKRQDMKSTKEVIRTIKHPRLILAMFITTLIIQAGNYSISPIISLYVSQIMHHSSMVSFYAGIVAAAPGLATVLAASRLGDLGDHIGTELILSLGFILAIIFYVPMAFVTNVWQLIFLRFCIGIANASMLPSVQAIITQNIPHSVTGRIFSWNQSFQYIGTVLGSLLGSVVAAVFNYNMVFITTAILVVINFGWVWFNTGEQRRKHLKQLKER</sequence>
<proteinExistence type="predicted"/>
<evidence type="ECO:0000256" key="5">
    <source>
        <dbReference type="ARBA" id="ARBA00022989"/>
    </source>
</evidence>
<dbReference type="Pfam" id="PF07690">
    <property type="entry name" value="MFS_1"/>
    <property type="match status" value="1"/>
</dbReference>
<reference evidence="11 12" key="1">
    <citation type="journal article" date="2015" name="Genome Announc.">
        <title>Expanding the biotechnology potential of lactobacilli through comparative genomics of 213 strains and associated genera.</title>
        <authorList>
            <person name="Sun Z."/>
            <person name="Harris H.M."/>
            <person name="McCann A."/>
            <person name="Guo C."/>
            <person name="Argimon S."/>
            <person name="Zhang W."/>
            <person name="Yang X."/>
            <person name="Jeffery I.B."/>
            <person name="Cooney J.C."/>
            <person name="Kagawa T.F."/>
            <person name="Liu W."/>
            <person name="Song Y."/>
            <person name="Salvetti E."/>
            <person name="Wrobel A."/>
            <person name="Rasinkangas P."/>
            <person name="Parkhill J."/>
            <person name="Rea M.C."/>
            <person name="O'Sullivan O."/>
            <person name="Ritari J."/>
            <person name="Douillard F.P."/>
            <person name="Paul Ross R."/>
            <person name="Yang R."/>
            <person name="Briner A.E."/>
            <person name="Felis G.E."/>
            <person name="de Vos W.M."/>
            <person name="Barrangou R."/>
            <person name="Klaenhammer T.R."/>
            <person name="Caufield P.W."/>
            <person name="Cui Y."/>
            <person name="Zhang H."/>
            <person name="O'Toole P.W."/>
        </authorList>
    </citation>
    <scope>NUCLEOTIDE SEQUENCE [LARGE SCALE GENOMIC DNA]</scope>
    <source>
        <strain evidence="9 12">ATCC BAA-66</strain>
        <strain evidence="10 11">DSM 13344</strain>
    </source>
</reference>
<dbReference type="OrthoDB" id="65739at2"/>
<keyword evidence="6 7" id="KW-0472">Membrane</keyword>
<dbReference type="PANTHER" id="PTHR43414">
    <property type="entry name" value="MULTIDRUG RESISTANCE PROTEIN MDTG"/>
    <property type="match status" value="1"/>
</dbReference>
<dbReference type="PRINTS" id="PR01035">
    <property type="entry name" value="TCRTETA"/>
</dbReference>
<evidence type="ECO:0000313" key="11">
    <source>
        <dbReference type="Proteomes" id="UP000051645"/>
    </source>
</evidence>
<keyword evidence="4 7" id="KW-0812">Transmembrane</keyword>
<feature type="transmembrane region" description="Helical" evidence="7">
    <location>
        <begin position="145"/>
        <end position="170"/>
    </location>
</feature>
<feature type="transmembrane region" description="Helical" evidence="7">
    <location>
        <begin position="222"/>
        <end position="240"/>
    </location>
</feature>
<dbReference type="PROSITE" id="PS50850">
    <property type="entry name" value="MFS"/>
    <property type="match status" value="1"/>
</dbReference>
<dbReference type="GO" id="GO:0022857">
    <property type="term" value="F:transmembrane transporter activity"/>
    <property type="evidence" value="ECO:0007669"/>
    <property type="project" value="InterPro"/>
</dbReference>
<feature type="transmembrane region" description="Helical" evidence="7">
    <location>
        <begin position="176"/>
        <end position="195"/>
    </location>
</feature>
<dbReference type="PATRIC" id="fig|81857.3.peg.1601"/>
<dbReference type="AlphaFoldDB" id="A0A0R2FKB0"/>
<evidence type="ECO:0000256" key="6">
    <source>
        <dbReference type="ARBA" id="ARBA00023136"/>
    </source>
</evidence>
<dbReference type="Gene3D" id="1.20.1720.10">
    <property type="entry name" value="Multidrug resistance protein D"/>
    <property type="match status" value="1"/>
</dbReference>
<dbReference type="PANTHER" id="PTHR43414:SF6">
    <property type="entry name" value="MULTIDRUG RESISTANCE PROTEIN MDTG"/>
    <property type="match status" value="1"/>
</dbReference>
<evidence type="ECO:0000256" key="7">
    <source>
        <dbReference type="SAM" id="Phobius"/>
    </source>
</evidence>
<name>A0A0R2FKB0_9LACO</name>
<evidence type="ECO:0000313" key="12">
    <source>
        <dbReference type="Proteomes" id="UP000051751"/>
    </source>
</evidence>
<evidence type="ECO:0000256" key="1">
    <source>
        <dbReference type="ARBA" id="ARBA00004651"/>
    </source>
</evidence>
<dbReference type="GO" id="GO:0005886">
    <property type="term" value="C:plasma membrane"/>
    <property type="evidence" value="ECO:0007669"/>
    <property type="project" value="UniProtKB-SubCell"/>
</dbReference>
<dbReference type="EMBL" id="JQAZ01000005">
    <property type="protein sequence ID" value="KRN30984.1"/>
    <property type="molecule type" value="Genomic_DNA"/>
</dbReference>
<feature type="domain" description="Major facilitator superfamily (MFS) profile" evidence="8">
    <location>
        <begin position="17"/>
        <end position="404"/>
    </location>
</feature>
<dbReference type="SUPFAM" id="SSF103473">
    <property type="entry name" value="MFS general substrate transporter"/>
    <property type="match status" value="1"/>
</dbReference>
<dbReference type="InterPro" id="IPR011701">
    <property type="entry name" value="MFS"/>
</dbReference>
<evidence type="ECO:0000313" key="10">
    <source>
        <dbReference type="EMBL" id="KRN30984.1"/>
    </source>
</evidence>
<dbReference type="RefSeq" id="WP_057770148.1">
    <property type="nucleotide sequence ID" value="NZ_JQAT01000004.1"/>
</dbReference>
<accession>A0A0R2FKB0</accession>
<dbReference type="EMBL" id="JQAT01000004">
    <property type="protein sequence ID" value="KRN28139.1"/>
    <property type="molecule type" value="Genomic_DNA"/>
</dbReference>
<feature type="transmembrane region" description="Helical" evidence="7">
    <location>
        <begin position="88"/>
        <end position="107"/>
    </location>
</feature>
<dbReference type="CDD" id="cd17391">
    <property type="entry name" value="MFS_MdtG_MDR_like"/>
    <property type="match status" value="1"/>
</dbReference>
<evidence type="ECO:0000313" key="9">
    <source>
        <dbReference type="EMBL" id="KRN28139.1"/>
    </source>
</evidence>
<gene>
    <name evidence="9" type="ORF">IV38_GL001590</name>
    <name evidence="10" type="ORF">IV40_GL001625</name>
</gene>
<dbReference type="STRING" id="81857.IV38_GL001590"/>
<feature type="transmembrane region" description="Helical" evidence="7">
    <location>
        <begin position="317"/>
        <end position="338"/>
    </location>
</feature>